<dbReference type="EMBL" id="CP033461">
    <property type="protein sequence ID" value="QDX90971.1"/>
    <property type="molecule type" value="Genomic_DNA"/>
</dbReference>
<keyword evidence="1" id="KW-0614">Plasmid</keyword>
<reference evidence="1 2" key="1">
    <citation type="submission" date="2018-11" db="EMBL/GenBank/DDBJ databases">
        <title>Phylogenetic determinants of toxin gene distribution in genomes of Brevibacillus laterosporus.</title>
        <authorList>
            <person name="Glare T.R."/>
            <person name="Durrant A."/>
            <person name="Berry C."/>
            <person name="Palma L."/>
            <person name="Ormskirk M."/>
            <person name="Cox M.O."/>
        </authorList>
    </citation>
    <scope>NUCLEOTIDE SEQUENCE [LARGE SCALE GENOMIC DNA]</scope>
    <source>
        <strain evidence="1 2">1821L</strain>
        <plasmid evidence="1 2">p1821L01</plasmid>
    </source>
</reference>
<protein>
    <recommendedName>
        <fullName evidence="3">DUF3794 domain-containing protein</fullName>
    </recommendedName>
</protein>
<evidence type="ECO:0008006" key="3">
    <source>
        <dbReference type="Google" id="ProtNLM"/>
    </source>
</evidence>
<keyword evidence="2" id="KW-1185">Reference proteome</keyword>
<name>A0A518V1V4_BRELA</name>
<accession>A0A518V1V4</accession>
<dbReference type="AlphaFoldDB" id="A0A518V1V4"/>
<evidence type="ECO:0000313" key="2">
    <source>
        <dbReference type="Proteomes" id="UP000319432"/>
    </source>
</evidence>
<geneLocation type="plasmid" evidence="1 2">
    <name>p1821L01</name>
</geneLocation>
<dbReference type="Proteomes" id="UP000319432">
    <property type="component" value="Plasmid p1821L01"/>
</dbReference>
<evidence type="ECO:0000313" key="1">
    <source>
        <dbReference type="EMBL" id="QDX90971.1"/>
    </source>
</evidence>
<organism evidence="1 2">
    <name type="scientific">Brevibacillus laterosporus</name>
    <name type="common">Bacillus laterosporus</name>
    <dbReference type="NCBI Taxonomy" id="1465"/>
    <lineage>
        <taxon>Bacteria</taxon>
        <taxon>Bacillati</taxon>
        <taxon>Bacillota</taxon>
        <taxon>Bacilli</taxon>
        <taxon>Bacillales</taxon>
        <taxon>Paenibacillaceae</taxon>
        <taxon>Brevibacillus</taxon>
    </lineage>
</organism>
<dbReference type="Pfam" id="PF07029">
    <property type="entry name" value="CryBP1"/>
    <property type="match status" value="1"/>
</dbReference>
<proteinExistence type="predicted"/>
<dbReference type="InterPro" id="IPR009751">
    <property type="entry name" value="CryBP1"/>
</dbReference>
<dbReference type="OrthoDB" id="3002738at2"/>
<gene>
    <name evidence="1" type="ORF">EEL30_00370</name>
</gene>
<sequence length="171" mass="19777">MDEMYTLQDQSDINVSMDRIKKHQVPFQCMVSIPTGFQIQKPNTAKLVYDVSRLSMAKESCKRLIDVDDCGEVEIDLHVLKIKGCLSYMVNVSLEPIIVENLYTNSGRDTSISVSCQETVYVDHVLKYSVDQLPYYVIDGQHIQVRDLHIRLMEENPQTAHISGFFYFDYR</sequence>